<accession>A0ABN2RDR2</accession>
<name>A0ABN2RDR2_9PSEU</name>
<protein>
    <recommendedName>
        <fullName evidence="3">PE family protein</fullName>
    </recommendedName>
</protein>
<dbReference type="EMBL" id="BAAANN010000017">
    <property type="protein sequence ID" value="GAA1967024.1"/>
    <property type="molecule type" value="Genomic_DNA"/>
</dbReference>
<proteinExistence type="predicted"/>
<keyword evidence="2" id="KW-1185">Reference proteome</keyword>
<reference evidence="1 2" key="1">
    <citation type="journal article" date="2019" name="Int. J. Syst. Evol. Microbiol.">
        <title>The Global Catalogue of Microorganisms (GCM) 10K type strain sequencing project: providing services to taxonomists for standard genome sequencing and annotation.</title>
        <authorList>
            <consortium name="The Broad Institute Genomics Platform"/>
            <consortium name="The Broad Institute Genome Sequencing Center for Infectious Disease"/>
            <person name="Wu L."/>
            <person name="Ma J."/>
        </authorList>
    </citation>
    <scope>NUCLEOTIDE SEQUENCE [LARGE SCALE GENOMIC DNA]</scope>
    <source>
        <strain evidence="1 2">JCM 14545</strain>
    </source>
</reference>
<organism evidence="1 2">
    <name type="scientific">Amycolatopsis minnesotensis</name>
    <dbReference type="NCBI Taxonomy" id="337894"/>
    <lineage>
        <taxon>Bacteria</taxon>
        <taxon>Bacillati</taxon>
        <taxon>Actinomycetota</taxon>
        <taxon>Actinomycetes</taxon>
        <taxon>Pseudonocardiales</taxon>
        <taxon>Pseudonocardiaceae</taxon>
        <taxon>Amycolatopsis</taxon>
    </lineage>
</organism>
<dbReference type="Proteomes" id="UP001501116">
    <property type="component" value="Unassembled WGS sequence"/>
</dbReference>
<sequence length="97" mass="10314">MPDGSFEVDLEQLQRVAEDALPEIGDIMRDQLGVLTSHEGLAGPGGSMAEVADFQSAYATFSDEVAARQKHGCEVVYATAQAASGIVALYRRADGQR</sequence>
<evidence type="ECO:0008006" key="3">
    <source>
        <dbReference type="Google" id="ProtNLM"/>
    </source>
</evidence>
<evidence type="ECO:0000313" key="1">
    <source>
        <dbReference type="EMBL" id="GAA1967024.1"/>
    </source>
</evidence>
<gene>
    <name evidence="1" type="ORF">GCM10009754_44480</name>
</gene>
<comment type="caution">
    <text evidence="1">The sequence shown here is derived from an EMBL/GenBank/DDBJ whole genome shotgun (WGS) entry which is preliminary data.</text>
</comment>
<evidence type="ECO:0000313" key="2">
    <source>
        <dbReference type="Proteomes" id="UP001501116"/>
    </source>
</evidence>
<dbReference type="RefSeq" id="WP_344421865.1">
    <property type="nucleotide sequence ID" value="NZ_BAAANN010000017.1"/>
</dbReference>